<dbReference type="PATRIC" id="fig|161896.4.peg.1427"/>
<protein>
    <submittedName>
        <fullName evidence="1">Uncharacterized protein</fullName>
    </submittedName>
</protein>
<dbReference type="OrthoDB" id="3401220at2"/>
<dbReference type="Proteomes" id="UP000033566">
    <property type="component" value="Chromosome"/>
</dbReference>
<dbReference type="HOGENOM" id="CLU_127546_0_0_11"/>
<gene>
    <name evidence="1" type="ORF">UL81_07300</name>
</gene>
<keyword evidence="2" id="KW-1185">Reference proteome</keyword>
<dbReference type="KEGG" id="ccj:UL81_07300"/>
<accession>A0A0F6QX96</accession>
<sequence>MSAHKSEPQVYNGVSTDDVPSAAFGWSALSRGGIQVAGWVSVFILLAYNFGNHNGHVETIWLIALAVVLALGLLIHGFQPKLSQVRTVTSHNQPEGHVEPDWIYLQKTSTGAYAELNDAELRALNIEPSRVAHLRGEGAAQPVSESPRHAL</sequence>
<reference evidence="1 2" key="1">
    <citation type="journal article" date="2015" name="Genome Announc.">
        <title>Complete Genome Sequence of Corynebacterium camporealensis DSM 44610, Isolated from the Milk of a Manchega Sheep with Subclinical Mastitis.</title>
        <authorList>
            <person name="Ruckert C."/>
            <person name="Albersmeier A."/>
            <person name="Winkler A."/>
            <person name="Tauch A."/>
        </authorList>
    </citation>
    <scope>NUCLEOTIDE SEQUENCE [LARGE SCALE GENOMIC DNA]</scope>
    <source>
        <strain evidence="1 2">DSM 44610</strain>
    </source>
</reference>
<evidence type="ECO:0000313" key="2">
    <source>
        <dbReference type="Proteomes" id="UP000033566"/>
    </source>
</evidence>
<proteinExistence type="predicted"/>
<name>A0A0F6QX96_9CORY</name>
<evidence type="ECO:0000313" key="1">
    <source>
        <dbReference type="EMBL" id="AKE39415.1"/>
    </source>
</evidence>
<dbReference type="EMBL" id="CP011311">
    <property type="protein sequence ID" value="AKE39415.1"/>
    <property type="molecule type" value="Genomic_DNA"/>
</dbReference>
<dbReference type="STRING" id="161896.UL81_07300"/>
<dbReference type="RefSeq" id="WP_035105039.1">
    <property type="nucleotide sequence ID" value="NZ_CP011311.1"/>
</dbReference>
<dbReference type="Pfam" id="PF10939">
    <property type="entry name" value="DUF2631"/>
    <property type="match status" value="1"/>
</dbReference>
<dbReference type="InterPro" id="IPR024341">
    <property type="entry name" value="DUF2631"/>
</dbReference>
<organism evidence="1 2">
    <name type="scientific">Corynebacterium camporealensis</name>
    <dbReference type="NCBI Taxonomy" id="161896"/>
    <lineage>
        <taxon>Bacteria</taxon>
        <taxon>Bacillati</taxon>
        <taxon>Actinomycetota</taxon>
        <taxon>Actinomycetes</taxon>
        <taxon>Mycobacteriales</taxon>
        <taxon>Corynebacteriaceae</taxon>
        <taxon>Corynebacterium</taxon>
    </lineage>
</organism>
<dbReference type="AlphaFoldDB" id="A0A0F6QX96"/>